<evidence type="ECO:0000256" key="6">
    <source>
        <dbReference type="ARBA" id="ARBA00022576"/>
    </source>
</evidence>
<evidence type="ECO:0000313" key="14">
    <source>
        <dbReference type="Proteomes" id="UP000177579"/>
    </source>
</evidence>
<evidence type="ECO:0000256" key="5">
    <source>
        <dbReference type="ARBA" id="ARBA00022490"/>
    </source>
</evidence>
<dbReference type="EMBL" id="MFGO01000010">
    <property type="protein sequence ID" value="OGF41381.1"/>
    <property type="molecule type" value="Genomic_DNA"/>
</dbReference>
<evidence type="ECO:0000256" key="4">
    <source>
        <dbReference type="ARBA" id="ARBA00016090"/>
    </source>
</evidence>
<dbReference type="CDD" id="cd05008">
    <property type="entry name" value="SIS_GlmS_GlmD_1"/>
    <property type="match status" value="1"/>
</dbReference>
<dbReference type="Gene3D" id="3.60.20.10">
    <property type="entry name" value="Glutamine Phosphoribosylpyrophosphate, subunit 1, domain 1"/>
    <property type="match status" value="1"/>
</dbReference>
<keyword evidence="7 10" id="KW-0808">Transferase</keyword>
<dbReference type="CDD" id="cd00714">
    <property type="entry name" value="GFAT"/>
    <property type="match status" value="1"/>
</dbReference>
<evidence type="ECO:0000256" key="3">
    <source>
        <dbReference type="ARBA" id="ARBA00012916"/>
    </source>
</evidence>
<dbReference type="SUPFAM" id="SSF53697">
    <property type="entry name" value="SIS domain"/>
    <property type="match status" value="1"/>
</dbReference>
<dbReference type="NCBIfam" id="NF001484">
    <property type="entry name" value="PRK00331.1"/>
    <property type="match status" value="1"/>
</dbReference>
<dbReference type="EC" id="2.6.1.16" evidence="3 10"/>
<dbReference type="GO" id="GO:0005829">
    <property type="term" value="C:cytosol"/>
    <property type="evidence" value="ECO:0007669"/>
    <property type="project" value="TreeGrafter"/>
</dbReference>
<evidence type="ECO:0000256" key="1">
    <source>
        <dbReference type="ARBA" id="ARBA00001031"/>
    </source>
</evidence>
<dbReference type="InterPro" id="IPR005855">
    <property type="entry name" value="GFAT"/>
</dbReference>
<comment type="subcellular location">
    <subcellularLocation>
        <location evidence="2 10">Cytoplasm</location>
    </subcellularLocation>
</comment>
<dbReference type="AlphaFoldDB" id="A0A1F5TS02"/>
<dbReference type="InterPro" id="IPR035466">
    <property type="entry name" value="GlmS/AgaS_SIS"/>
</dbReference>
<dbReference type="SUPFAM" id="SSF56235">
    <property type="entry name" value="N-terminal nucleophile aminohydrolases (Ntn hydrolases)"/>
    <property type="match status" value="1"/>
</dbReference>
<dbReference type="PANTHER" id="PTHR10937:SF0">
    <property type="entry name" value="GLUTAMINE--FRUCTOSE-6-PHOSPHATE TRANSAMINASE (ISOMERIZING)"/>
    <property type="match status" value="1"/>
</dbReference>
<dbReference type="InterPro" id="IPR046348">
    <property type="entry name" value="SIS_dom_sf"/>
</dbReference>
<evidence type="ECO:0000256" key="2">
    <source>
        <dbReference type="ARBA" id="ARBA00004496"/>
    </source>
</evidence>
<feature type="domain" description="SIS" evidence="12">
    <location>
        <begin position="455"/>
        <end position="596"/>
    </location>
</feature>
<comment type="catalytic activity">
    <reaction evidence="1 10">
        <text>D-fructose 6-phosphate + L-glutamine = D-glucosamine 6-phosphate + L-glutamate</text>
        <dbReference type="Rhea" id="RHEA:13237"/>
        <dbReference type="ChEBI" id="CHEBI:29985"/>
        <dbReference type="ChEBI" id="CHEBI:58359"/>
        <dbReference type="ChEBI" id="CHEBI:58725"/>
        <dbReference type="ChEBI" id="CHEBI:61527"/>
        <dbReference type="EC" id="2.6.1.16"/>
    </reaction>
</comment>
<dbReference type="InterPro" id="IPR047084">
    <property type="entry name" value="GFAT_N"/>
</dbReference>
<feature type="domain" description="Glutamine amidotransferase type-2" evidence="11">
    <location>
        <begin position="2"/>
        <end position="216"/>
    </location>
</feature>
<gene>
    <name evidence="10" type="primary">glmS</name>
    <name evidence="13" type="ORF">A2531_07090</name>
</gene>
<evidence type="ECO:0000313" key="13">
    <source>
        <dbReference type="EMBL" id="OGF41381.1"/>
    </source>
</evidence>
<comment type="subunit">
    <text evidence="10">Homodimer.</text>
</comment>
<evidence type="ECO:0000256" key="9">
    <source>
        <dbReference type="ARBA" id="ARBA00022962"/>
    </source>
</evidence>
<dbReference type="PROSITE" id="PS51464">
    <property type="entry name" value="SIS"/>
    <property type="match status" value="2"/>
</dbReference>
<evidence type="ECO:0000256" key="10">
    <source>
        <dbReference type="HAMAP-Rule" id="MF_00164"/>
    </source>
</evidence>
<reference evidence="13 14" key="1">
    <citation type="journal article" date="2016" name="Nat. Commun.">
        <title>Thousands of microbial genomes shed light on interconnected biogeochemical processes in an aquifer system.</title>
        <authorList>
            <person name="Anantharaman K."/>
            <person name="Brown C.T."/>
            <person name="Hug L.A."/>
            <person name="Sharon I."/>
            <person name="Castelle C.J."/>
            <person name="Probst A.J."/>
            <person name="Thomas B.C."/>
            <person name="Singh A."/>
            <person name="Wilkins M.J."/>
            <person name="Karaoz U."/>
            <person name="Brodie E.L."/>
            <person name="Williams K.H."/>
            <person name="Hubbard S.S."/>
            <person name="Banfield J.F."/>
        </authorList>
    </citation>
    <scope>NUCLEOTIDE SEQUENCE [LARGE SCALE GENOMIC DNA]</scope>
</reference>
<protein>
    <recommendedName>
        <fullName evidence="4 10">Glutamine--fructose-6-phosphate aminotransferase [isomerizing]</fullName>
        <ecNumber evidence="3 10">2.6.1.16</ecNumber>
    </recommendedName>
    <alternativeName>
        <fullName evidence="10">D-fructose-6-phosphate amidotransferase</fullName>
    </alternativeName>
    <alternativeName>
        <fullName evidence="10">GFAT</fullName>
    </alternativeName>
    <alternativeName>
        <fullName evidence="10">Glucosamine-6-phosphate synthase</fullName>
    </alternativeName>
    <alternativeName>
        <fullName evidence="10">Hexosephosphate aminotransferase</fullName>
    </alternativeName>
    <alternativeName>
        <fullName evidence="10">L-glutamine--D-fructose-6-phosphate amidotransferase</fullName>
    </alternativeName>
</protein>
<feature type="active site" description="Nucleophile; for GATase activity" evidence="10">
    <location>
        <position position="2"/>
    </location>
</feature>
<sequence length="606" mass="67194">MCGIVGYIGKNRALPILLDGLRRLEYRGYDSSGIVICDDIFHDFRVVGKIKELDKKIANMSLGGNIGIAHTRWATHGAPTENNAHPHCDCTGNIRVVHNGIIENHSALRKQLERKGHIFKSQTDTEVVPHLLEDLYKGNITETLKDVLRIIKGTYGLAVLCAQEPEKILVARKGSPLVIGIGKDETIIASDVSAILQYTKEVIYLEDGEMAEIYADHFKIFDSAANEVDKNIERIEWDIDEATKKGFDHFMLKEIFEQPSTITDSIRGRVVMDEGKVKLGGLEICVDKLRGIKRIIIIACGTAWHAGLIGEYMIEEYAGIPVEVEWASEFRYRKPILDKKTAVLVISQSGETADTLAALREAREKGALTLGIVNTVGSTIARETDAGVYNHIGPEISVASTKAFTSQVSILALLTVLLGRQRGMSLVMGQRILKELQALPEKIENYLSTNNIKDIARKYYHVNNFAFLGRKYNQPTALEGALKLKEISYIHAEGFPSGEMKHGSIAMIEPGFPSFFIAPRDSVYEKNVSNIEEIKSRGGNVIVITTEGNKELEKIADDVIYIPKTLEMLTPILASVPLQLFAYYVSSLKGLDVDKPRNLAKSVTVE</sequence>
<dbReference type="GO" id="GO:0005975">
    <property type="term" value="P:carbohydrate metabolic process"/>
    <property type="evidence" value="ECO:0007669"/>
    <property type="project" value="UniProtKB-UniRule"/>
</dbReference>
<dbReference type="FunFam" id="3.40.50.10490:FF:000002">
    <property type="entry name" value="Glutamine--fructose-6-phosphate aminotransferase [isomerizing]"/>
    <property type="match status" value="1"/>
</dbReference>
<evidence type="ECO:0000256" key="7">
    <source>
        <dbReference type="ARBA" id="ARBA00022679"/>
    </source>
</evidence>
<feature type="initiator methionine" description="Removed" evidence="10">
    <location>
        <position position="1"/>
    </location>
</feature>
<dbReference type="InterPro" id="IPR029055">
    <property type="entry name" value="Ntn_hydrolases_N"/>
</dbReference>
<dbReference type="Pfam" id="PF01380">
    <property type="entry name" value="SIS"/>
    <property type="match status" value="2"/>
</dbReference>
<keyword evidence="6 10" id="KW-0032">Aminotransferase</keyword>
<evidence type="ECO:0000256" key="8">
    <source>
        <dbReference type="ARBA" id="ARBA00022737"/>
    </source>
</evidence>
<dbReference type="FunFam" id="3.60.20.10:FF:000006">
    <property type="entry name" value="Glutamine--fructose-6-phosphate aminotransferase [isomerizing]"/>
    <property type="match status" value="1"/>
</dbReference>
<keyword evidence="8" id="KW-0677">Repeat</keyword>
<evidence type="ECO:0000259" key="12">
    <source>
        <dbReference type="PROSITE" id="PS51464"/>
    </source>
</evidence>
<dbReference type="PROSITE" id="PS51278">
    <property type="entry name" value="GATASE_TYPE_2"/>
    <property type="match status" value="1"/>
</dbReference>
<comment type="function">
    <text evidence="10">Catalyzes the first step in hexosamine metabolism, converting fructose-6P into glucosamine-6P using glutamine as a nitrogen source.</text>
</comment>
<dbReference type="NCBIfam" id="TIGR01135">
    <property type="entry name" value="glmS"/>
    <property type="match status" value="1"/>
</dbReference>
<name>A0A1F5TS02_9BACT</name>
<feature type="domain" description="SIS" evidence="12">
    <location>
        <begin position="285"/>
        <end position="424"/>
    </location>
</feature>
<dbReference type="GO" id="GO:0006047">
    <property type="term" value="P:UDP-N-acetylglucosamine metabolic process"/>
    <property type="evidence" value="ECO:0007669"/>
    <property type="project" value="TreeGrafter"/>
</dbReference>
<dbReference type="HAMAP" id="MF_00164">
    <property type="entry name" value="GlmS"/>
    <property type="match status" value="1"/>
</dbReference>
<dbReference type="CDD" id="cd05009">
    <property type="entry name" value="SIS_GlmS_GlmD_2"/>
    <property type="match status" value="1"/>
</dbReference>
<dbReference type="Pfam" id="PF13522">
    <property type="entry name" value="GATase_6"/>
    <property type="match status" value="1"/>
</dbReference>
<keyword evidence="5 10" id="KW-0963">Cytoplasm</keyword>
<dbReference type="Gene3D" id="3.40.50.10490">
    <property type="entry name" value="Glucose-6-phosphate isomerase like protein, domain 1"/>
    <property type="match status" value="2"/>
</dbReference>
<dbReference type="GO" id="GO:0097367">
    <property type="term" value="F:carbohydrate derivative binding"/>
    <property type="evidence" value="ECO:0007669"/>
    <property type="project" value="InterPro"/>
</dbReference>
<evidence type="ECO:0000259" key="11">
    <source>
        <dbReference type="PROSITE" id="PS51278"/>
    </source>
</evidence>
<dbReference type="PANTHER" id="PTHR10937">
    <property type="entry name" value="GLUCOSAMINE--FRUCTOSE-6-PHOSPHATE AMINOTRANSFERASE, ISOMERIZING"/>
    <property type="match status" value="1"/>
</dbReference>
<dbReference type="FunFam" id="3.40.50.10490:FF:000001">
    <property type="entry name" value="Glutamine--fructose-6-phosphate aminotransferase [isomerizing]"/>
    <property type="match status" value="1"/>
</dbReference>
<dbReference type="Proteomes" id="UP000177579">
    <property type="component" value="Unassembled WGS sequence"/>
</dbReference>
<comment type="caution">
    <text evidence="13">The sequence shown here is derived from an EMBL/GenBank/DDBJ whole genome shotgun (WGS) entry which is preliminary data.</text>
</comment>
<dbReference type="GO" id="GO:0004360">
    <property type="term" value="F:glutamine-fructose-6-phosphate transaminase (isomerizing) activity"/>
    <property type="evidence" value="ECO:0007669"/>
    <property type="project" value="UniProtKB-UniRule"/>
</dbReference>
<dbReference type="GO" id="GO:0006487">
    <property type="term" value="P:protein N-linked glycosylation"/>
    <property type="evidence" value="ECO:0007669"/>
    <property type="project" value="TreeGrafter"/>
</dbReference>
<feature type="active site" description="For Fru-6P isomerization activity" evidence="10">
    <location>
        <position position="601"/>
    </location>
</feature>
<dbReference type="InterPro" id="IPR001347">
    <property type="entry name" value="SIS_dom"/>
</dbReference>
<dbReference type="GO" id="GO:0046349">
    <property type="term" value="P:amino sugar biosynthetic process"/>
    <property type="evidence" value="ECO:0007669"/>
    <property type="project" value="UniProtKB-ARBA"/>
</dbReference>
<organism evidence="13 14">
    <name type="scientific">Candidatus Falkowbacteria bacterium RIFOXYD2_FULL_34_120</name>
    <dbReference type="NCBI Taxonomy" id="1798007"/>
    <lineage>
        <taxon>Bacteria</taxon>
        <taxon>Candidatus Falkowiibacteriota</taxon>
    </lineage>
</organism>
<dbReference type="InterPro" id="IPR017932">
    <property type="entry name" value="GATase_2_dom"/>
</dbReference>
<accession>A0A1F5TS02</accession>
<dbReference type="GO" id="GO:0006002">
    <property type="term" value="P:fructose 6-phosphate metabolic process"/>
    <property type="evidence" value="ECO:0007669"/>
    <property type="project" value="TreeGrafter"/>
</dbReference>
<proteinExistence type="inferred from homology"/>
<dbReference type="InterPro" id="IPR035490">
    <property type="entry name" value="GlmS/FrlB_SIS"/>
</dbReference>
<keyword evidence="9" id="KW-0315">Glutamine amidotransferase</keyword>